<organism evidence="1 2">
    <name type="scientific">Portunus trituberculatus</name>
    <name type="common">Swimming crab</name>
    <name type="synonym">Neptunus trituberculatus</name>
    <dbReference type="NCBI Taxonomy" id="210409"/>
    <lineage>
        <taxon>Eukaryota</taxon>
        <taxon>Metazoa</taxon>
        <taxon>Ecdysozoa</taxon>
        <taxon>Arthropoda</taxon>
        <taxon>Crustacea</taxon>
        <taxon>Multicrustacea</taxon>
        <taxon>Malacostraca</taxon>
        <taxon>Eumalacostraca</taxon>
        <taxon>Eucarida</taxon>
        <taxon>Decapoda</taxon>
        <taxon>Pleocyemata</taxon>
        <taxon>Brachyura</taxon>
        <taxon>Eubrachyura</taxon>
        <taxon>Portunoidea</taxon>
        <taxon>Portunidae</taxon>
        <taxon>Portuninae</taxon>
        <taxon>Portunus</taxon>
    </lineage>
</organism>
<protein>
    <submittedName>
        <fullName evidence="1">Uncharacterized protein</fullName>
    </submittedName>
</protein>
<keyword evidence="2" id="KW-1185">Reference proteome</keyword>
<dbReference type="AlphaFoldDB" id="A0A5B7KDL1"/>
<proteinExistence type="predicted"/>
<evidence type="ECO:0000313" key="1">
    <source>
        <dbReference type="EMBL" id="MPD05260.1"/>
    </source>
</evidence>
<comment type="caution">
    <text evidence="1">The sequence shown here is derived from an EMBL/GenBank/DDBJ whole genome shotgun (WGS) entry which is preliminary data.</text>
</comment>
<dbReference type="EMBL" id="VSRR010145166">
    <property type="protein sequence ID" value="MPD05260.1"/>
    <property type="molecule type" value="Genomic_DNA"/>
</dbReference>
<accession>A0A5B7KDL1</accession>
<evidence type="ECO:0000313" key="2">
    <source>
        <dbReference type="Proteomes" id="UP000324222"/>
    </source>
</evidence>
<name>A0A5B7KDL1_PORTR</name>
<gene>
    <name evidence="1" type="ORF">E2C01_100992</name>
</gene>
<reference evidence="1 2" key="1">
    <citation type="submission" date="2019-05" db="EMBL/GenBank/DDBJ databases">
        <title>Another draft genome of Portunus trituberculatus and its Hox gene families provides insights of decapod evolution.</title>
        <authorList>
            <person name="Jeong J.-H."/>
            <person name="Song I."/>
            <person name="Kim S."/>
            <person name="Choi T."/>
            <person name="Kim D."/>
            <person name="Ryu S."/>
            <person name="Kim W."/>
        </authorList>
    </citation>
    <scope>NUCLEOTIDE SEQUENCE [LARGE SCALE GENOMIC DNA]</scope>
    <source>
        <tissue evidence="1">Muscle</tissue>
    </source>
</reference>
<sequence length="86" mass="9211">MSGLPLAEKCSGGKGVPQIGRLWRQKGSVHWMEEGKAGSDLHTKGSLVPRGAVRGWVVIREKIFIMSATPLTVAQQEGVAGRGCRL</sequence>
<dbReference type="Proteomes" id="UP000324222">
    <property type="component" value="Unassembled WGS sequence"/>
</dbReference>